<dbReference type="Gene3D" id="3.40.50.300">
    <property type="entry name" value="P-loop containing nucleotide triphosphate hydrolases"/>
    <property type="match status" value="1"/>
</dbReference>
<dbReference type="EMBL" id="CP155447">
    <property type="protein sequence ID" value="XBH05727.1"/>
    <property type="molecule type" value="Genomic_DNA"/>
</dbReference>
<proteinExistence type="predicted"/>
<dbReference type="Pfam" id="PF03237">
    <property type="entry name" value="Terminase_6N"/>
    <property type="match status" value="1"/>
</dbReference>
<feature type="region of interest" description="Disordered" evidence="1">
    <location>
        <begin position="517"/>
        <end position="538"/>
    </location>
</feature>
<dbReference type="InterPro" id="IPR027417">
    <property type="entry name" value="P-loop_NTPase"/>
</dbReference>
<organism evidence="2">
    <name type="scientific">Singulisphaera sp. Ch08</name>
    <dbReference type="NCBI Taxonomy" id="3120278"/>
    <lineage>
        <taxon>Bacteria</taxon>
        <taxon>Pseudomonadati</taxon>
        <taxon>Planctomycetota</taxon>
        <taxon>Planctomycetia</taxon>
        <taxon>Isosphaerales</taxon>
        <taxon>Isosphaeraceae</taxon>
        <taxon>Singulisphaera</taxon>
    </lineage>
</organism>
<dbReference type="Gene3D" id="3.30.420.240">
    <property type="match status" value="1"/>
</dbReference>
<dbReference type="RefSeq" id="WP_406698576.1">
    <property type="nucleotide sequence ID" value="NZ_CP155447.1"/>
</dbReference>
<name>A0AAU7CKS7_9BACT</name>
<accession>A0AAU7CKS7</accession>
<gene>
    <name evidence="2" type="ORF">V5E97_06800</name>
</gene>
<dbReference type="AlphaFoldDB" id="A0AAU7CKS7"/>
<sequence>MKLLSRPTKKGLSHKAKMAAAILALEIAEQEAAQRAATEAEAWTPDPGPQTAAYNSLADVIGYGGAAGGGKSDLIIGLAATQHHKSIIFRREYPQIRDIIARAKEITASYRVGFNGSSGMLTLPEGATIEFGSMKDPDSWENYKGRPHDLKAYDEATEFLESQVRSTMGWLRTVREGQRTRVLMTFNPPTNTAGMWVVRFFSPWLDPDHPRPAKPGELRWYAMIDGQEVECEDGETFAHFGEEIQPTSRTFFPARLADNPRLMKTGYGRQLNSLPEPLRSQLLYGDFRAGMGVDPWQMLPSAWVEAAQARWVALKAAGYQPGPMDVLGFDVAHGGKDKTAFAPRHGVWFAPVKSYAGKETPDGMSAAKIAMRILRDGAYTNVDAIGYGASAQERLADMPPDGYGVRAQAINVGCRSEFRDKSKKFRCVNVRAEMYWRLRELLDPENGHEPALPPGANLKAELCAGRYEITPQGIKFESKDDIKERLGHSPDEADAVALAMLPDGTSQRGAVGGPITPFQQIPSMTMAPPPKGIPGSLR</sequence>
<evidence type="ECO:0000313" key="2">
    <source>
        <dbReference type="EMBL" id="XBH05727.1"/>
    </source>
</evidence>
<protein>
    <submittedName>
        <fullName evidence="2">Terminase family protein</fullName>
    </submittedName>
</protein>
<evidence type="ECO:0000256" key="1">
    <source>
        <dbReference type="SAM" id="MobiDB-lite"/>
    </source>
</evidence>
<reference evidence="2" key="1">
    <citation type="submission" date="2024-05" db="EMBL/GenBank/DDBJ databases">
        <title>Planctomycetes of the genus Singulisphaera possess chitinolytic capabilities.</title>
        <authorList>
            <person name="Ivanova A."/>
        </authorList>
    </citation>
    <scope>NUCLEOTIDE SEQUENCE</scope>
    <source>
        <strain evidence="2">Ch08T</strain>
    </source>
</reference>